<evidence type="ECO:0000256" key="3">
    <source>
        <dbReference type="ARBA" id="ARBA00009466"/>
    </source>
</evidence>
<feature type="domain" description="Exportin-1/Importin-beta-like" evidence="8">
    <location>
        <begin position="56"/>
        <end position="99"/>
    </location>
</feature>
<reference evidence="9 10" key="1">
    <citation type="submission" date="2020-02" db="EMBL/GenBank/DDBJ databases">
        <authorList>
            <person name="Ferguson B K."/>
        </authorList>
    </citation>
    <scope>NUCLEOTIDE SEQUENCE [LARGE SCALE GENOMIC DNA]</scope>
</reference>
<dbReference type="Proteomes" id="UP000479000">
    <property type="component" value="Unassembled WGS sequence"/>
</dbReference>
<accession>A0A6H5GIY5</accession>
<gene>
    <name evidence="9" type="ORF">NTEN_LOCUS8635</name>
</gene>
<dbReference type="Gene3D" id="1.25.10.10">
    <property type="entry name" value="Leucine-rich Repeat Variant"/>
    <property type="match status" value="1"/>
</dbReference>
<keyword evidence="4" id="KW-0813">Transport</keyword>
<dbReference type="InterPro" id="IPR016024">
    <property type="entry name" value="ARM-type_fold"/>
</dbReference>
<dbReference type="Pfam" id="PF08389">
    <property type="entry name" value="Xpo1"/>
    <property type="match status" value="1"/>
</dbReference>
<keyword evidence="7" id="KW-0539">Nucleus</keyword>
<evidence type="ECO:0000256" key="2">
    <source>
        <dbReference type="ARBA" id="ARBA00004496"/>
    </source>
</evidence>
<evidence type="ECO:0000256" key="1">
    <source>
        <dbReference type="ARBA" id="ARBA00004123"/>
    </source>
</evidence>
<evidence type="ECO:0000256" key="5">
    <source>
        <dbReference type="ARBA" id="ARBA00022490"/>
    </source>
</evidence>
<evidence type="ECO:0000256" key="7">
    <source>
        <dbReference type="ARBA" id="ARBA00023242"/>
    </source>
</evidence>
<dbReference type="PANTHER" id="PTHR21452">
    <property type="entry name" value="EXPORTIN-6"/>
    <property type="match status" value="1"/>
</dbReference>
<organism evidence="9 10">
    <name type="scientific">Nesidiocoris tenuis</name>
    <dbReference type="NCBI Taxonomy" id="355587"/>
    <lineage>
        <taxon>Eukaryota</taxon>
        <taxon>Metazoa</taxon>
        <taxon>Ecdysozoa</taxon>
        <taxon>Arthropoda</taxon>
        <taxon>Hexapoda</taxon>
        <taxon>Insecta</taxon>
        <taxon>Pterygota</taxon>
        <taxon>Neoptera</taxon>
        <taxon>Paraneoptera</taxon>
        <taxon>Hemiptera</taxon>
        <taxon>Heteroptera</taxon>
        <taxon>Panheteroptera</taxon>
        <taxon>Cimicomorpha</taxon>
        <taxon>Miridae</taxon>
        <taxon>Dicyphina</taxon>
        <taxon>Nesidiocoris</taxon>
    </lineage>
</organism>
<dbReference type="InterPro" id="IPR013598">
    <property type="entry name" value="Exportin-1/Importin-b-like"/>
</dbReference>
<comment type="similarity">
    <text evidence="3">Belongs to the exportin family.</text>
</comment>
<keyword evidence="6" id="KW-0653">Protein transport</keyword>
<dbReference type="GO" id="GO:0006611">
    <property type="term" value="P:protein export from nucleus"/>
    <property type="evidence" value="ECO:0007669"/>
    <property type="project" value="InterPro"/>
</dbReference>
<evidence type="ECO:0000313" key="9">
    <source>
        <dbReference type="EMBL" id="CAB0002897.1"/>
    </source>
</evidence>
<dbReference type="AlphaFoldDB" id="A0A6H5GIY5"/>
<protein>
    <recommendedName>
        <fullName evidence="8">Exportin-1/Importin-beta-like domain-containing protein</fullName>
    </recommendedName>
</protein>
<evidence type="ECO:0000256" key="4">
    <source>
        <dbReference type="ARBA" id="ARBA00022448"/>
    </source>
</evidence>
<dbReference type="PANTHER" id="PTHR21452:SF4">
    <property type="entry name" value="EXPORTIN-6"/>
    <property type="match status" value="1"/>
</dbReference>
<name>A0A6H5GIY5_9HEMI</name>
<dbReference type="EMBL" id="CADCXU010013154">
    <property type="protein sequence ID" value="CAB0002897.1"/>
    <property type="molecule type" value="Genomic_DNA"/>
</dbReference>
<proteinExistence type="inferred from homology"/>
<dbReference type="GO" id="GO:0005049">
    <property type="term" value="F:nuclear export signal receptor activity"/>
    <property type="evidence" value="ECO:0007669"/>
    <property type="project" value="InterPro"/>
</dbReference>
<sequence>MEDDTDAAPGRIKIFSPRIVRMKIITKQWLQLMWEERSQLRTLLYQFTLQRHAHVPAFIRNKLLKTVVDIARFDWPHFYPDFFSNILTVSKKKMKKKPFSMPLRGTNAVFYANMGTKAVFMPICGMKAVCQVALYANTPRS</sequence>
<evidence type="ECO:0000313" key="10">
    <source>
        <dbReference type="Proteomes" id="UP000479000"/>
    </source>
</evidence>
<comment type="subcellular location">
    <subcellularLocation>
        <location evidence="2">Cytoplasm</location>
    </subcellularLocation>
    <subcellularLocation>
        <location evidence="1">Nucleus</location>
    </subcellularLocation>
</comment>
<dbReference type="InterPro" id="IPR040016">
    <property type="entry name" value="XPO6"/>
</dbReference>
<dbReference type="InterPro" id="IPR011989">
    <property type="entry name" value="ARM-like"/>
</dbReference>
<dbReference type="OrthoDB" id="10261013at2759"/>
<keyword evidence="10" id="KW-1185">Reference proteome</keyword>
<evidence type="ECO:0000259" key="8">
    <source>
        <dbReference type="Pfam" id="PF08389"/>
    </source>
</evidence>
<keyword evidence="5" id="KW-0963">Cytoplasm</keyword>
<evidence type="ECO:0000256" key="6">
    <source>
        <dbReference type="ARBA" id="ARBA00022927"/>
    </source>
</evidence>
<dbReference type="SUPFAM" id="SSF48371">
    <property type="entry name" value="ARM repeat"/>
    <property type="match status" value="1"/>
</dbReference>
<dbReference type="GO" id="GO:0005737">
    <property type="term" value="C:cytoplasm"/>
    <property type="evidence" value="ECO:0007669"/>
    <property type="project" value="UniProtKB-SubCell"/>
</dbReference>
<dbReference type="GO" id="GO:0005634">
    <property type="term" value="C:nucleus"/>
    <property type="evidence" value="ECO:0007669"/>
    <property type="project" value="UniProtKB-SubCell"/>
</dbReference>